<comment type="caution">
    <text evidence="3">The sequence shown here is derived from an EMBL/GenBank/DDBJ whole genome shotgun (WGS) entry which is preliminary data.</text>
</comment>
<dbReference type="InterPro" id="IPR020904">
    <property type="entry name" value="Sc_DH/Rdtase_CS"/>
</dbReference>
<sequence>MLSAKRALVTGGGTGIGLACAEALTGAGAHVTVLGRRAAPLQAAIAAGAAAEAIVADVRALPLLAEFDILVHAAGAAESASFLNSDDALWERMLDANLRGAISIIRAVLPPMLAAKSGRIVTVASTAALKGYAYVSAYTAAKHALLGLTRALALECAGRGVTANAVCPGFTDTAIVANSIATIMARTGRSEAGARDSLTRHNPQARLVTPAEVAAAVLFLCSPAAGAVNGQAIAVDGGETA</sequence>
<dbReference type="EMBL" id="QKYU01000019">
    <property type="protein sequence ID" value="PZW42165.1"/>
    <property type="molecule type" value="Genomic_DNA"/>
</dbReference>
<evidence type="ECO:0000313" key="4">
    <source>
        <dbReference type="Proteomes" id="UP000249688"/>
    </source>
</evidence>
<dbReference type="RefSeq" id="WP_111399345.1">
    <property type="nucleotide sequence ID" value="NZ_QKYU01000019.1"/>
</dbReference>
<dbReference type="GO" id="GO:0032787">
    <property type="term" value="P:monocarboxylic acid metabolic process"/>
    <property type="evidence" value="ECO:0007669"/>
    <property type="project" value="UniProtKB-ARBA"/>
</dbReference>
<dbReference type="InterPro" id="IPR057326">
    <property type="entry name" value="KR_dom"/>
</dbReference>
<gene>
    <name evidence="3" type="ORF">C8P66_11957</name>
</gene>
<dbReference type="Gene3D" id="3.40.50.720">
    <property type="entry name" value="NAD(P)-binding Rossmann-like Domain"/>
    <property type="match status" value="1"/>
</dbReference>
<dbReference type="PRINTS" id="PR00081">
    <property type="entry name" value="GDHRDH"/>
</dbReference>
<reference evidence="3 4" key="1">
    <citation type="submission" date="2018-06" db="EMBL/GenBank/DDBJ databases">
        <title>Genomic Encyclopedia of Archaeal and Bacterial Type Strains, Phase II (KMG-II): from individual species to whole genera.</title>
        <authorList>
            <person name="Goeker M."/>
        </authorList>
    </citation>
    <scope>NUCLEOTIDE SEQUENCE [LARGE SCALE GENOMIC DNA]</scope>
    <source>
        <strain evidence="3 4">DSM 24525</strain>
    </source>
</reference>
<evidence type="ECO:0000313" key="3">
    <source>
        <dbReference type="EMBL" id="PZW42165.1"/>
    </source>
</evidence>
<proteinExistence type="inferred from homology"/>
<evidence type="ECO:0000256" key="1">
    <source>
        <dbReference type="ARBA" id="ARBA00006484"/>
    </source>
</evidence>
<dbReference type="PANTHER" id="PTHR42879:SF2">
    <property type="entry name" value="3-OXOACYL-[ACYL-CARRIER-PROTEIN] REDUCTASE FABG"/>
    <property type="match status" value="1"/>
</dbReference>
<feature type="domain" description="Ketoreductase" evidence="2">
    <location>
        <begin position="5"/>
        <end position="160"/>
    </location>
</feature>
<keyword evidence="4" id="KW-1185">Reference proteome</keyword>
<comment type="similarity">
    <text evidence="1">Belongs to the short-chain dehydrogenases/reductases (SDR) family.</text>
</comment>
<dbReference type="InterPro" id="IPR050259">
    <property type="entry name" value="SDR"/>
</dbReference>
<dbReference type="SUPFAM" id="SSF51735">
    <property type="entry name" value="NAD(P)-binding Rossmann-fold domains"/>
    <property type="match status" value="1"/>
</dbReference>
<organism evidence="3 4">
    <name type="scientific">Humitalea rosea</name>
    <dbReference type="NCBI Taxonomy" id="990373"/>
    <lineage>
        <taxon>Bacteria</taxon>
        <taxon>Pseudomonadati</taxon>
        <taxon>Pseudomonadota</taxon>
        <taxon>Alphaproteobacteria</taxon>
        <taxon>Acetobacterales</taxon>
        <taxon>Roseomonadaceae</taxon>
        <taxon>Humitalea</taxon>
    </lineage>
</organism>
<dbReference type="CDD" id="cd05233">
    <property type="entry name" value="SDR_c"/>
    <property type="match status" value="1"/>
</dbReference>
<dbReference type="PROSITE" id="PS00061">
    <property type="entry name" value="ADH_SHORT"/>
    <property type="match status" value="1"/>
</dbReference>
<dbReference type="OrthoDB" id="7375193at2"/>
<dbReference type="SMART" id="SM00822">
    <property type="entry name" value="PKS_KR"/>
    <property type="match status" value="1"/>
</dbReference>
<dbReference type="Pfam" id="PF13561">
    <property type="entry name" value="adh_short_C2"/>
    <property type="match status" value="1"/>
</dbReference>
<dbReference type="InterPro" id="IPR002347">
    <property type="entry name" value="SDR_fam"/>
</dbReference>
<dbReference type="PRINTS" id="PR00080">
    <property type="entry name" value="SDRFAMILY"/>
</dbReference>
<dbReference type="Proteomes" id="UP000249688">
    <property type="component" value="Unassembled WGS sequence"/>
</dbReference>
<dbReference type="PANTHER" id="PTHR42879">
    <property type="entry name" value="3-OXOACYL-(ACYL-CARRIER-PROTEIN) REDUCTASE"/>
    <property type="match status" value="1"/>
</dbReference>
<protein>
    <submittedName>
        <fullName evidence="3">NADP-dependent 3-hydroxy acid dehydrogenase YdfG</fullName>
    </submittedName>
</protein>
<dbReference type="AlphaFoldDB" id="A0A2W7IAR6"/>
<dbReference type="PROSITE" id="PS51257">
    <property type="entry name" value="PROKAR_LIPOPROTEIN"/>
    <property type="match status" value="1"/>
</dbReference>
<evidence type="ECO:0000259" key="2">
    <source>
        <dbReference type="SMART" id="SM00822"/>
    </source>
</evidence>
<name>A0A2W7IAR6_9PROT</name>
<dbReference type="FunFam" id="3.40.50.720:FF:000084">
    <property type="entry name" value="Short-chain dehydrogenase reductase"/>
    <property type="match status" value="1"/>
</dbReference>
<accession>A0A2W7IAR6</accession>
<dbReference type="InterPro" id="IPR036291">
    <property type="entry name" value="NAD(P)-bd_dom_sf"/>
</dbReference>